<evidence type="ECO:0000256" key="7">
    <source>
        <dbReference type="ARBA" id="ARBA00023136"/>
    </source>
</evidence>
<dbReference type="EMBL" id="CP114564">
    <property type="protein sequence ID" value="WAZ56240.1"/>
    <property type="molecule type" value="Genomic_DNA"/>
</dbReference>
<dbReference type="PRINTS" id="PR01035">
    <property type="entry name" value="TCRTETA"/>
</dbReference>
<feature type="transmembrane region" description="Helical" evidence="8">
    <location>
        <begin position="371"/>
        <end position="391"/>
    </location>
</feature>
<evidence type="ECO:0000256" key="2">
    <source>
        <dbReference type="ARBA" id="ARBA00022448"/>
    </source>
</evidence>
<proteinExistence type="predicted"/>
<feature type="transmembrane region" description="Helical" evidence="8">
    <location>
        <begin position="12"/>
        <end position="33"/>
    </location>
</feature>
<keyword evidence="4" id="KW-0997">Cell inner membrane</keyword>
<dbReference type="PROSITE" id="PS50850">
    <property type="entry name" value="MFS"/>
    <property type="match status" value="1"/>
</dbReference>
<dbReference type="SUPFAM" id="SSF103473">
    <property type="entry name" value="MFS general substrate transporter"/>
    <property type="match status" value="2"/>
</dbReference>
<keyword evidence="5 8" id="KW-0812">Transmembrane</keyword>
<gene>
    <name evidence="11" type="ORF">AI2935V1_3791</name>
    <name evidence="10" type="ORF">AM363_08655</name>
    <name evidence="18" type="ORF">AN672_12235</name>
    <name evidence="20" type="ORF">B9P89_27205</name>
    <name evidence="21" type="ORF">HV178_18845</name>
    <name evidence="17" type="ORF">I9Y29_001094</name>
    <name evidence="13" type="ORF">KY227_001029</name>
    <name evidence="22" type="ORF">O4000_18340</name>
    <name evidence="15" type="ORF">P7U51_000925</name>
    <name evidence="16" type="ORF">PQQ21_002361</name>
    <name evidence="19" type="ORF">RYZ67_06545</name>
    <name evidence="14" type="ORF">SGX49_002002</name>
</gene>
<dbReference type="EMBL" id="ABBJDF010000004">
    <property type="protein sequence ID" value="EHT9937992.1"/>
    <property type="molecule type" value="Genomic_DNA"/>
</dbReference>
<dbReference type="EMBL" id="ABKLER030000008">
    <property type="protein sequence ID" value="EMN4145103.1"/>
    <property type="molecule type" value="Genomic_DNA"/>
</dbReference>
<feature type="domain" description="Major facilitator superfamily (MFS) profile" evidence="9">
    <location>
        <begin position="7"/>
        <end position="395"/>
    </location>
</feature>
<dbReference type="OrthoDB" id="65739at2"/>
<dbReference type="EMBL" id="JAWPBU010000004">
    <property type="protein sequence ID" value="MDW2758141.1"/>
    <property type="molecule type" value="Genomic_DNA"/>
</dbReference>
<evidence type="ECO:0000256" key="3">
    <source>
        <dbReference type="ARBA" id="ARBA00022475"/>
    </source>
</evidence>
<dbReference type="EMBL" id="ABOSXX010000006">
    <property type="protein sequence ID" value="ELV3679589.1"/>
    <property type="molecule type" value="Genomic_DNA"/>
</dbReference>
<comment type="subcellular location">
    <subcellularLocation>
        <location evidence="1">Cell membrane</location>
        <topology evidence="1">Multi-pass membrane protein</topology>
    </subcellularLocation>
</comment>
<reference evidence="21" key="9">
    <citation type="journal article" date="2021" name="Microb. Genom.">
        <title>A genomic epidemiological study shows that prevalence of antimicrobial resistance in Enterobacterales is associated with the livestock host, as well as antimicrobial usage.</title>
        <authorList>
            <person name="AbuOun M."/>
            <person name="Jones H."/>
            <person name="Stubberfield E."/>
            <person name="Gilson D."/>
            <person name="Shaw L.P."/>
            <person name="Hubbard A.T.M."/>
            <person name="Chau K.K."/>
            <person name="Sebra R."/>
            <person name="Peto T.E.A."/>
            <person name="Crook D.W."/>
            <person name="Read D.S."/>
            <person name="Gweon H.S."/>
            <person name="Walker A.S."/>
            <person name="Stoesser N."/>
            <person name="Smith R.P."/>
            <person name="Anjum M.F."/>
            <person name="On Behalf Of The Rehab Consortium."/>
        </authorList>
    </citation>
    <scope>NUCLEOTIDE SEQUENCE</scope>
    <source>
        <strain evidence="21">RHBSTW-00370</strain>
    </source>
</reference>
<dbReference type="Proteomes" id="UP000019194">
    <property type="component" value="Unassembled WGS sequence"/>
</dbReference>
<feature type="transmembrane region" description="Helical" evidence="8">
    <location>
        <begin position="251"/>
        <end position="271"/>
    </location>
</feature>
<feature type="transmembrane region" description="Helical" evidence="8">
    <location>
        <begin position="163"/>
        <end position="185"/>
    </location>
</feature>
<evidence type="ECO:0000313" key="10">
    <source>
        <dbReference type="EMBL" id="AXZ47016.1"/>
    </source>
</evidence>
<feature type="transmembrane region" description="Helical" evidence="8">
    <location>
        <begin position="283"/>
        <end position="303"/>
    </location>
</feature>
<evidence type="ECO:0000256" key="5">
    <source>
        <dbReference type="ARBA" id="ARBA00022692"/>
    </source>
</evidence>
<dbReference type="InterPro" id="IPR036259">
    <property type="entry name" value="MFS_trans_sf"/>
</dbReference>
<sequence length="398" mass="42832">MESWRVNLISVWFGCFFTGLAISQILPFLPLYISQLGVTSHEALSMWSGLTFSVTFLISAIVSPMWGSLADRKGRKLMLLRASLGMAIAILLQAFATNVWQLFLLRGVMGLTSGYIPNAMALVASQVPRERSGWALSTLSTAQISGVIGGPLMGGFIADHVGLRAVFCITAALLVVSFLVTLFLIKEGVRPTIKKSERLSGKAVFASLSHPALVISLFFTTMVIQLCNGSIGPILALFIKSMVPDSSNIAFLSGLIASVPGISALISAPRLGKLGDRIGTERILMATLIFAVVLFFAMSWVTTPLQLGVLRFLLGFADGAMLPAVQTLLVKYSSDQITGRIFGYNQSFMYLGNVAGPLMGATVSAMAGFRWVFIATASIVLINIWQLAIALRRRRGGR</sequence>
<dbReference type="RefSeq" id="WP_003021445.1">
    <property type="nucleotide sequence ID" value="NZ_AP028314.1"/>
</dbReference>
<dbReference type="Proteomes" id="UP001164536">
    <property type="component" value="Chromosome"/>
</dbReference>
<feature type="transmembrane region" description="Helical" evidence="8">
    <location>
        <begin position="212"/>
        <end position="239"/>
    </location>
</feature>
<dbReference type="EMBL" id="CP032184">
    <property type="protein sequence ID" value="AXZ47016.1"/>
    <property type="molecule type" value="Genomic_DNA"/>
</dbReference>
<dbReference type="FunFam" id="1.20.1250.20:FF:000020">
    <property type="entry name" value="Multidrug resistance protein MdtG"/>
    <property type="match status" value="1"/>
</dbReference>
<evidence type="ECO:0000313" key="26">
    <source>
        <dbReference type="Proteomes" id="UP000263627"/>
    </source>
</evidence>
<reference evidence="19" key="13">
    <citation type="submission" date="2023-10" db="EMBL/GenBank/DDBJ databases">
        <title>Fecal carriage and genetic characteristics of carbapenem-resistant Enterobacterales among healthy adults from four provinces of China.</title>
        <authorList>
            <person name="Li Y."/>
            <person name="Zhang R."/>
        </authorList>
    </citation>
    <scope>NUCLEOTIDE SEQUENCE</scope>
    <source>
        <strain evidence="19">HN-136</strain>
    </source>
</reference>
<evidence type="ECO:0000313" key="11">
    <source>
        <dbReference type="EMBL" id="CAH6608447.1"/>
    </source>
</evidence>
<name>A0A0D7M372_CITFR</name>
<dbReference type="InterPro" id="IPR020846">
    <property type="entry name" value="MFS_dom"/>
</dbReference>
<evidence type="ECO:0000313" key="24">
    <source>
        <dbReference type="Proteomes" id="UP000050520"/>
    </source>
</evidence>
<dbReference type="EMBL" id="OW995941">
    <property type="protein sequence ID" value="CAH6608447.1"/>
    <property type="molecule type" value="Genomic_DNA"/>
</dbReference>
<reference evidence="12 23" key="1">
    <citation type="submission" date="2013-10" db="EMBL/GenBank/DDBJ databases">
        <title>Antibiotic resistance diversity of beta-lactamase producers in the General Hospital Vienna.</title>
        <authorList>
            <person name="Barisic I."/>
            <person name="Mitteregger D."/>
            <person name="Hirschl A.M."/>
            <person name="Noehammer C."/>
            <person name="Wiesinger-Mayr H."/>
        </authorList>
    </citation>
    <scope>NUCLEOTIDE SEQUENCE [LARGE SCALE GENOMIC DNA]</scope>
    <source>
        <strain evidence="12 23">ISC11</strain>
    </source>
</reference>
<dbReference type="FunFam" id="1.20.1250.20:FF:000022">
    <property type="entry name" value="Multidrug resistance protein MdtG"/>
    <property type="match status" value="1"/>
</dbReference>
<dbReference type="Proteomes" id="UP001169574">
    <property type="component" value="Unassembled WGS sequence"/>
</dbReference>
<dbReference type="InterPro" id="IPR001958">
    <property type="entry name" value="Tet-R_TetA/multi-R_MdtG-like"/>
</dbReference>
<reference evidence="17" key="5">
    <citation type="journal article" date="2018" name="Genome Biol.">
        <title>SKESA: strategic k-mer extension for scrupulous assemblies.</title>
        <authorList>
            <person name="Souvorov A."/>
            <person name="Agarwala R."/>
            <person name="Lipman D.J."/>
        </authorList>
    </citation>
    <scope>NUCLEOTIDE SEQUENCE</scope>
    <source>
        <strain evidence="17">O50</strain>
    </source>
</reference>
<organism evidence="17">
    <name type="scientific">Citrobacter freundii</name>
    <dbReference type="NCBI Taxonomy" id="546"/>
    <lineage>
        <taxon>Bacteria</taxon>
        <taxon>Pseudomonadati</taxon>
        <taxon>Pseudomonadota</taxon>
        <taxon>Gammaproteobacteria</taxon>
        <taxon>Enterobacterales</taxon>
        <taxon>Enterobacteriaceae</taxon>
        <taxon>Citrobacter</taxon>
        <taxon>Citrobacter freundii complex</taxon>
    </lineage>
</organism>
<dbReference type="EMBL" id="CP056573">
    <property type="protein sequence ID" value="QLV31908.1"/>
    <property type="molecule type" value="Genomic_DNA"/>
</dbReference>
<dbReference type="Proteomes" id="UP000789647">
    <property type="component" value="Chromosome"/>
</dbReference>
<feature type="transmembrane region" description="Helical" evidence="8">
    <location>
        <begin position="342"/>
        <end position="365"/>
    </location>
</feature>
<dbReference type="Proteomes" id="UP001278087">
    <property type="component" value="Unassembled WGS sequence"/>
</dbReference>
<feature type="transmembrane region" description="Helical" evidence="8">
    <location>
        <begin position="136"/>
        <end position="157"/>
    </location>
</feature>
<dbReference type="Proteomes" id="UP000050520">
    <property type="component" value="Unassembled WGS sequence"/>
</dbReference>
<evidence type="ECO:0000313" key="25">
    <source>
        <dbReference type="Proteomes" id="UP000215827"/>
    </source>
</evidence>
<reference evidence="18 24" key="3">
    <citation type="journal article" date="2017" name="PLoS ONE">
        <title>Genomic and phenotypic characterisation of fluoroquinolone resistance mechanisms in Enterobacteriaceae in Durban, South Africa.</title>
        <authorList>
            <person name="Osei Sekyere J."/>
            <person name="Amoako D.G."/>
        </authorList>
    </citation>
    <scope>NUCLEOTIDE SEQUENCE [LARGE SCALE GENOMIC DNA]</scope>
    <source>
        <strain evidence="18 24">ST62:944112508</strain>
    </source>
</reference>
<evidence type="ECO:0000313" key="13">
    <source>
        <dbReference type="EMBL" id="EHT9937992.1"/>
    </source>
</evidence>
<evidence type="ECO:0000313" key="17">
    <source>
        <dbReference type="EMBL" id="HAT3896686.1"/>
    </source>
</evidence>
<keyword evidence="2" id="KW-0813">Transport</keyword>
<evidence type="ECO:0000313" key="12">
    <source>
        <dbReference type="EMBL" id="CDL37486.1"/>
    </source>
</evidence>
<keyword evidence="7 8" id="KW-0472">Membrane</keyword>
<dbReference type="Gene3D" id="1.20.1250.20">
    <property type="entry name" value="MFS general substrate transporter like domains"/>
    <property type="match status" value="2"/>
</dbReference>
<evidence type="ECO:0000313" key="18">
    <source>
        <dbReference type="EMBL" id="KPR55309.1"/>
    </source>
</evidence>
<dbReference type="Proteomes" id="UP000855471">
    <property type="component" value="Unassembled WGS sequence"/>
</dbReference>
<evidence type="ECO:0000313" key="28">
    <source>
        <dbReference type="Proteomes" id="UP001164536"/>
    </source>
</evidence>
<evidence type="ECO:0000313" key="15">
    <source>
        <dbReference type="EMBL" id="EMM7456465.1"/>
    </source>
</evidence>
<dbReference type="Proteomes" id="UP000215827">
    <property type="component" value="Unassembled WGS sequence"/>
</dbReference>
<reference evidence="20 25" key="4">
    <citation type="submission" date="2017-04" db="EMBL/GenBank/DDBJ databases">
        <title>Emergence of KPC-2-producing Citrobacter isolates from sediments of a Chinese river.</title>
        <authorList>
            <person name="Zheng B."/>
        </authorList>
    </citation>
    <scope>NUCLEOTIDE SEQUENCE [LARGE SCALE GENOMIC DNA]</scope>
    <source>
        <strain evidence="20 25">C191</strain>
    </source>
</reference>
<dbReference type="GO" id="GO:0022857">
    <property type="term" value="F:transmembrane transporter activity"/>
    <property type="evidence" value="ECO:0007669"/>
    <property type="project" value="InterPro"/>
</dbReference>
<evidence type="ECO:0000256" key="4">
    <source>
        <dbReference type="ARBA" id="ARBA00022519"/>
    </source>
</evidence>
<evidence type="ECO:0000313" key="27">
    <source>
        <dbReference type="Proteomes" id="UP000512222"/>
    </source>
</evidence>
<dbReference type="Proteomes" id="UP001279522">
    <property type="component" value="Unassembled WGS sequence"/>
</dbReference>
<feature type="transmembrane region" description="Helical" evidence="8">
    <location>
        <begin position="102"/>
        <end position="124"/>
    </location>
</feature>
<evidence type="ECO:0000313" key="23">
    <source>
        <dbReference type="Proteomes" id="UP000019194"/>
    </source>
</evidence>
<dbReference type="EMBL" id="CBWP010000028">
    <property type="protein sequence ID" value="CDL37486.1"/>
    <property type="molecule type" value="Genomic_DNA"/>
</dbReference>
<dbReference type="Pfam" id="PF07690">
    <property type="entry name" value="MFS_1"/>
    <property type="match status" value="1"/>
</dbReference>
<evidence type="ECO:0000313" key="16">
    <source>
        <dbReference type="EMBL" id="EMN4145103.1"/>
    </source>
</evidence>
<reference evidence="22" key="12">
    <citation type="submission" date="2022-12" db="EMBL/GenBank/DDBJ databases">
        <title>2953647.</title>
        <authorList>
            <person name="Hergert J."/>
            <person name="Casey R."/>
            <person name="Wagner J."/>
            <person name="Young E.L."/>
            <person name="Oakeson K.F."/>
        </authorList>
    </citation>
    <scope>NUCLEOTIDE SEQUENCE</scope>
    <source>
        <strain evidence="22">2953647</strain>
    </source>
</reference>
<dbReference type="Proteomes" id="UP000263627">
    <property type="component" value="Chromosome"/>
</dbReference>
<reference evidence="27" key="7">
    <citation type="submission" date="2020-06" db="EMBL/GenBank/DDBJ databases">
        <title>REHAB project genomes.</title>
        <authorList>
            <person name="Shaw L.P."/>
        </authorList>
    </citation>
    <scope>NUCLEOTIDE SEQUENCE [LARGE SCALE GENOMIC DNA]</scope>
    <source>
        <strain evidence="27">RHBSTW-00370</strain>
    </source>
</reference>
<evidence type="ECO:0000313" key="22">
    <source>
        <dbReference type="EMBL" id="WAZ56240.1"/>
    </source>
</evidence>
<dbReference type="InterPro" id="IPR011701">
    <property type="entry name" value="MFS"/>
</dbReference>
<dbReference type="EMBL" id="NEFA01000061">
    <property type="protein sequence ID" value="OYQ93734.1"/>
    <property type="molecule type" value="Genomic_DNA"/>
</dbReference>
<dbReference type="AlphaFoldDB" id="A0A0D7M372"/>
<evidence type="ECO:0000256" key="1">
    <source>
        <dbReference type="ARBA" id="ARBA00004651"/>
    </source>
</evidence>
<reference evidence="10 26" key="6">
    <citation type="submission" date="2018-09" db="EMBL/GenBank/DDBJ databases">
        <title>Whole genome sequencing of Citrobacter freundii AR_0116.</title>
        <authorList>
            <person name="Conlan S."/>
            <person name="Thomas P.J."/>
            <person name="Mullikin J."/>
            <person name="Frank K.M."/>
            <person name="Segre J.A."/>
        </authorList>
    </citation>
    <scope>NUCLEOTIDE SEQUENCE [LARGE SCALE GENOMIC DNA]</scope>
    <source>
        <strain evidence="10 26">AR_0116</strain>
    </source>
</reference>
<dbReference type="EMBL" id="DACSXJ010000004">
    <property type="protein sequence ID" value="HAT3896686.1"/>
    <property type="molecule type" value="Genomic_DNA"/>
</dbReference>
<reference evidence="11" key="11">
    <citation type="submission" date="2022-05" db="EMBL/GenBank/DDBJ databases">
        <authorList>
            <person name="Alioto T."/>
            <person name="Alioto T."/>
            <person name="Gomez Garrido J."/>
        </authorList>
    </citation>
    <scope>NUCLEOTIDE SEQUENCE</scope>
    <source>
        <strain evidence="11">112</strain>
    </source>
</reference>
<reference evidence="13" key="10">
    <citation type="submission" date="2021-07" db="EMBL/GenBank/DDBJ databases">
        <authorList>
            <consortium name="Clinical and Environmental Microbiology Branch: Whole genome sequencing antimicrobial resistance pathogens in the healthcare setting"/>
        </authorList>
    </citation>
    <scope>NUCLEOTIDE SEQUENCE</scope>
    <source>
        <strain evidence="13">2021DK-00049</strain>
        <strain evidence="16">2023GN-00102</strain>
        <strain evidence="14">2023GN-00287</strain>
        <strain evidence="15">Whole organism</strain>
    </source>
</reference>
<evidence type="ECO:0000256" key="6">
    <source>
        <dbReference type="ARBA" id="ARBA00022989"/>
    </source>
</evidence>
<evidence type="ECO:0000313" key="14">
    <source>
        <dbReference type="EMBL" id="ELV3679589.1"/>
    </source>
</evidence>
<dbReference type="GeneID" id="87002427"/>
<reference evidence="17" key="8">
    <citation type="submission" date="2020-09" db="EMBL/GenBank/DDBJ databases">
        <authorList>
            <consortium name="NCBI Pathogen Detection Project"/>
        </authorList>
    </citation>
    <scope>NUCLEOTIDE SEQUENCE</scope>
    <source>
        <strain evidence="17">O50</strain>
    </source>
</reference>
<keyword evidence="6 8" id="KW-1133">Transmembrane helix</keyword>
<dbReference type="EMBL" id="LJEB01000048">
    <property type="protein sequence ID" value="KPR55309.1"/>
    <property type="molecule type" value="Genomic_DNA"/>
</dbReference>
<dbReference type="Proteomes" id="UP000512222">
    <property type="component" value="Chromosome"/>
</dbReference>
<evidence type="ECO:0000256" key="8">
    <source>
        <dbReference type="SAM" id="Phobius"/>
    </source>
</evidence>
<protein>
    <submittedName>
        <fullName evidence="10 17">MFS transporter</fullName>
    </submittedName>
    <submittedName>
        <fullName evidence="18">Multidrug transporter</fullName>
    </submittedName>
    <submittedName>
        <fullName evidence="12">Possible efflux pump</fullName>
    </submittedName>
    <submittedName>
        <fullName evidence="11">Tetracycline resistance protein, class B</fullName>
    </submittedName>
</protein>
<keyword evidence="28" id="KW-1185">Reference proteome</keyword>
<keyword evidence="3" id="KW-1003">Cell membrane</keyword>
<feature type="transmembrane region" description="Helical" evidence="8">
    <location>
        <begin position="78"/>
        <end position="96"/>
    </location>
</feature>
<dbReference type="PANTHER" id="PTHR43414">
    <property type="entry name" value="MULTIDRUG RESISTANCE PROTEIN MDTG"/>
    <property type="match status" value="1"/>
</dbReference>
<feature type="transmembrane region" description="Helical" evidence="8">
    <location>
        <begin position="309"/>
        <end position="330"/>
    </location>
</feature>
<dbReference type="GO" id="GO:0005886">
    <property type="term" value="C:plasma membrane"/>
    <property type="evidence" value="ECO:0007669"/>
    <property type="project" value="UniProtKB-SubCell"/>
</dbReference>
<dbReference type="STRING" id="1333848.CFNIH1_11970"/>
<accession>A0A0D7M372</accession>
<reference evidence="24" key="2">
    <citation type="submission" date="2015-09" db="EMBL/GenBank/DDBJ databases">
        <title>Prevalence of NDMs in South Africa.</title>
        <authorList>
            <person name="Osei Sekyere J."/>
            <person name="Govinden U."/>
            <person name="Essack S."/>
            <person name="Haldorsen B."/>
            <person name="Samuelsen O."/>
            <person name="Aasnaes B."/>
            <person name="Sundsfjord A."/>
        </authorList>
    </citation>
    <scope>NUCLEOTIDE SEQUENCE [LARGE SCALE GENOMIC DNA]</scope>
    <source>
        <strain evidence="24">ST62:944112508</strain>
    </source>
</reference>
<dbReference type="EMBL" id="ABLGCN030000002">
    <property type="protein sequence ID" value="EMM7456465.1"/>
    <property type="molecule type" value="Genomic_DNA"/>
</dbReference>
<feature type="transmembrane region" description="Helical" evidence="8">
    <location>
        <begin position="45"/>
        <end position="66"/>
    </location>
</feature>
<evidence type="ECO:0000259" key="9">
    <source>
        <dbReference type="PROSITE" id="PS50850"/>
    </source>
</evidence>
<dbReference type="PANTHER" id="PTHR43414:SF6">
    <property type="entry name" value="MULTIDRUG RESISTANCE PROTEIN MDTG"/>
    <property type="match status" value="1"/>
</dbReference>
<dbReference type="CDD" id="cd17391">
    <property type="entry name" value="MFS_MdtG_MDR_like"/>
    <property type="match status" value="1"/>
</dbReference>
<evidence type="ECO:0000313" key="20">
    <source>
        <dbReference type="EMBL" id="OYQ93734.1"/>
    </source>
</evidence>
<evidence type="ECO:0000313" key="21">
    <source>
        <dbReference type="EMBL" id="QLV31908.1"/>
    </source>
</evidence>
<evidence type="ECO:0000313" key="19">
    <source>
        <dbReference type="EMBL" id="MDW2758141.1"/>
    </source>
</evidence>